<organism evidence="1 2">
    <name type="scientific">Nepenthes gracilis</name>
    <name type="common">Slender pitcher plant</name>
    <dbReference type="NCBI Taxonomy" id="150966"/>
    <lineage>
        <taxon>Eukaryota</taxon>
        <taxon>Viridiplantae</taxon>
        <taxon>Streptophyta</taxon>
        <taxon>Embryophyta</taxon>
        <taxon>Tracheophyta</taxon>
        <taxon>Spermatophyta</taxon>
        <taxon>Magnoliopsida</taxon>
        <taxon>eudicotyledons</taxon>
        <taxon>Gunneridae</taxon>
        <taxon>Pentapetalae</taxon>
        <taxon>Caryophyllales</taxon>
        <taxon>Nepenthaceae</taxon>
        <taxon>Nepenthes</taxon>
    </lineage>
</organism>
<evidence type="ECO:0000313" key="1">
    <source>
        <dbReference type="EMBL" id="GMH07042.1"/>
    </source>
</evidence>
<protein>
    <submittedName>
        <fullName evidence="1">Uncharacterized protein</fullName>
    </submittedName>
</protein>
<gene>
    <name evidence="1" type="ORF">Nepgr_008882</name>
</gene>
<dbReference type="AlphaFoldDB" id="A0AAD3S9S0"/>
<name>A0AAD3S9S0_NEPGR</name>
<keyword evidence="2" id="KW-1185">Reference proteome</keyword>
<dbReference type="Proteomes" id="UP001279734">
    <property type="component" value="Unassembled WGS sequence"/>
</dbReference>
<accession>A0AAD3S9S0</accession>
<proteinExistence type="predicted"/>
<reference evidence="1" key="1">
    <citation type="submission" date="2023-05" db="EMBL/GenBank/DDBJ databases">
        <title>Nepenthes gracilis genome sequencing.</title>
        <authorList>
            <person name="Fukushima K."/>
        </authorList>
    </citation>
    <scope>NUCLEOTIDE SEQUENCE</scope>
    <source>
        <strain evidence="1">SING2019-196</strain>
    </source>
</reference>
<dbReference type="EMBL" id="BSYO01000007">
    <property type="protein sequence ID" value="GMH07042.1"/>
    <property type="molecule type" value="Genomic_DNA"/>
</dbReference>
<sequence length="71" mass="7551">MLGALRPPACPLNIASGFSARNGSSHRSRLRVFLSRNVNCGQLVEAPDGLLCLQCTAKEGLFASKPPLTQL</sequence>
<evidence type="ECO:0000313" key="2">
    <source>
        <dbReference type="Proteomes" id="UP001279734"/>
    </source>
</evidence>
<comment type="caution">
    <text evidence="1">The sequence shown here is derived from an EMBL/GenBank/DDBJ whole genome shotgun (WGS) entry which is preliminary data.</text>
</comment>